<evidence type="ECO:0000313" key="2">
    <source>
        <dbReference type="Proteomes" id="UP000269396"/>
    </source>
</evidence>
<organism evidence="1 2">
    <name type="scientific">Schistosoma mattheei</name>
    <dbReference type="NCBI Taxonomy" id="31246"/>
    <lineage>
        <taxon>Eukaryota</taxon>
        <taxon>Metazoa</taxon>
        <taxon>Spiralia</taxon>
        <taxon>Lophotrochozoa</taxon>
        <taxon>Platyhelminthes</taxon>
        <taxon>Trematoda</taxon>
        <taxon>Digenea</taxon>
        <taxon>Strigeidida</taxon>
        <taxon>Schistosomatoidea</taxon>
        <taxon>Schistosomatidae</taxon>
        <taxon>Schistosoma</taxon>
    </lineage>
</organism>
<proteinExistence type="predicted"/>
<protein>
    <submittedName>
        <fullName evidence="1">Uncharacterized protein</fullName>
    </submittedName>
</protein>
<reference evidence="1 2" key="1">
    <citation type="submission" date="2018-11" db="EMBL/GenBank/DDBJ databases">
        <authorList>
            <consortium name="Pathogen Informatics"/>
        </authorList>
    </citation>
    <scope>NUCLEOTIDE SEQUENCE [LARGE SCALE GENOMIC DNA]</scope>
    <source>
        <strain>Denwood</strain>
        <strain evidence="2">Zambia</strain>
    </source>
</reference>
<keyword evidence="2" id="KW-1185">Reference proteome</keyword>
<dbReference type="EMBL" id="UZAL01042078">
    <property type="protein sequence ID" value="VDP79485.1"/>
    <property type="molecule type" value="Genomic_DNA"/>
</dbReference>
<sequence length="287" mass="33850">MDNAMAFEANAIIFEDGYNELNRWLDKFFIEFLSFKSFDQLKQFEEHAEQDPSIMVESFIEQFTSEYNQNMKMIEGTTESSSNIMEYLIENKFMNQNWTNKANIPGCTSMNEVSSYLNKMIECLINIDVKKKLLVELHIKYKTIKLVLNYHSFTAVRSVLIYGSDTWPLRVEDTRNDGKSVEEVVNLHRLRWLSHVLRMPEHRLPRRAMLTGVGDGWKKVRGGQTITWCQCLNKLTFGLSHVGRCRLLDWGPRNYRNEWLKTVDDMAQNRSQWLRFIHSLSSLKLRD</sequence>
<gene>
    <name evidence="1" type="ORF">SMTD_LOCUS19311</name>
</gene>
<name>A0A183PY76_9TREM</name>
<evidence type="ECO:0000313" key="1">
    <source>
        <dbReference type="EMBL" id="VDP79485.1"/>
    </source>
</evidence>
<accession>A0A183PY76</accession>
<dbReference type="AlphaFoldDB" id="A0A183PY76"/>
<dbReference type="Proteomes" id="UP000269396">
    <property type="component" value="Unassembled WGS sequence"/>
</dbReference>